<dbReference type="PIRSF" id="PIRSF002741">
    <property type="entry name" value="MppA"/>
    <property type="match status" value="1"/>
</dbReference>
<dbReference type="GO" id="GO:0043190">
    <property type="term" value="C:ATP-binding cassette (ABC) transporter complex"/>
    <property type="evidence" value="ECO:0007669"/>
    <property type="project" value="InterPro"/>
</dbReference>
<dbReference type="InterPro" id="IPR039424">
    <property type="entry name" value="SBP_5"/>
</dbReference>
<dbReference type="AlphaFoldDB" id="G9YUZ4"/>
<dbReference type="Pfam" id="PF00496">
    <property type="entry name" value="SBP_bac_5"/>
    <property type="match status" value="1"/>
</dbReference>
<gene>
    <name evidence="2" type="ORF">HMPREF0372_03359</name>
</gene>
<dbReference type="SUPFAM" id="SSF53850">
    <property type="entry name" value="Periplasmic binding protein-like II"/>
    <property type="match status" value="1"/>
</dbReference>
<dbReference type="Proteomes" id="UP000004459">
    <property type="component" value="Unassembled WGS sequence"/>
</dbReference>
<dbReference type="HOGENOM" id="CLU_017028_8_7_9"/>
<dbReference type="GO" id="GO:0042597">
    <property type="term" value="C:periplasmic space"/>
    <property type="evidence" value="ECO:0007669"/>
    <property type="project" value="UniProtKB-ARBA"/>
</dbReference>
<feature type="domain" description="Solute-binding protein family 5" evidence="1">
    <location>
        <begin position="63"/>
        <end position="441"/>
    </location>
</feature>
<proteinExistence type="predicted"/>
<name>G9YUZ4_FLAPL</name>
<dbReference type="CDD" id="cd00995">
    <property type="entry name" value="PBP2_NikA_DppA_OppA_like"/>
    <property type="match status" value="1"/>
</dbReference>
<evidence type="ECO:0000259" key="1">
    <source>
        <dbReference type="Pfam" id="PF00496"/>
    </source>
</evidence>
<dbReference type="PATRIC" id="fig|411475.3.peg.2894"/>
<dbReference type="Gene3D" id="3.10.105.10">
    <property type="entry name" value="Dipeptide-binding Protein, Domain 3"/>
    <property type="match status" value="1"/>
</dbReference>
<evidence type="ECO:0000313" key="2">
    <source>
        <dbReference type="EMBL" id="EHM41346.1"/>
    </source>
</evidence>
<dbReference type="InterPro" id="IPR030678">
    <property type="entry name" value="Peptide/Ni-bd"/>
</dbReference>
<evidence type="ECO:0000313" key="3">
    <source>
        <dbReference type="Proteomes" id="UP000004459"/>
    </source>
</evidence>
<dbReference type="GO" id="GO:1904680">
    <property type="term" value="F:peptide transmembrane transporter activity"/>
    <property type="evidence" value="ECO:0007669"/>
    <property type="project" value="TreeGrafter"/>
</dbReference>
<dbReference type="PANTHER" id="PTHR30290">
    <property type="entry name" value="PERIPLASMIC BINDING COMPONENT OF ABC TRANSPORTER"/>
    <property type="match status" value="1"/>
</dbReference>
<dbReference type="InterPro" id="IPR000914">
    <property type="entry name" value="SBP_5_dom"/>
</dbReference>
<dbReference type="GO" id="GO:0015833">
    <property type="term" value="P:peptide transport"/>
    <property type="evidence" value="ECO:0007669"/>
    <property type="project" value="TreeGrafter"/>
</dbReference>
<comment type="caution">
    <text evidence="2">The sequence shown here is derived from an EMBL/GenBank/DDBJ whole genome shotgun (WGS) entry which is preliminary data.</text>
</comment>
<organism evidence="2 3">
    <name type="scientific">Flavonifractor plautii ATCC 29863</name>
    <dbReference type="NCBI Taxonomy" id="411475"/>
    <lineage>
        <taxon>Bacteria</taxon>
        <taxon>Bacillati</taxon>
        <taxon>Bacillota</taxon>
        <taxon>Clostridia</taxon>
        <taxon>Eubacteriales</taxon>
        <taxon>Oscillospiraceae</taxon>
        <taxon>Flavonifractor</taxon>
    </lineage>
</organism>
<dbReference type="Gene3D" id="3.40.190.10">
    <property type="entry name" value="Periplasmic binding protein-like II"/>
    <property type="match status" value="1"/>
</dbReference>
<dbReference type="EMBL" id="AGCK01000274">
    <property type="protein sequence ID" value="EHM41346.1"/>
    <property type="molecule type" value="Genomic_DNA"/>
</dbReference>
<accession>G9YUZ4</accession>
<dbReference type="STRING" id="292800.A4U99_06720"/>
<reference evidence="2 3" key="1">
    <citation type="submission" date="2011-08" db="EMBL/GenBank/DDBJ databases">
        <authorList>
            <person name="Weinstock G."/>
            <person name="Sodergren E."/>
            <person name="Clifton S."/>
            <person name="Fulton L."/>
            <person name="Fulton B."/>
            <person name="Courtney L."/>
            <person name="Fronick C."/>
            <person name="Harrison M."/>
            <person name="Strong C."/>
            <person name="Farmer C."/>
            <person name="Delahaunty K."/>
            <person name="Markovic C."/>
            <person name="Hall O."/>
            <person name="Minx P."/>
            <person name="Tomlinson C."/>
            <person name="Mitreva M."/>
            <person name="Hou S."/>
            <person name="Chen J."/>
            <person name="Wollam A."/>
            <person name="Pepin K.H."/>
            <person name="Johnson M."/>
            <person name="Bhonagiri V."/>
            <person name="Zhang X."/>
            <person name="Suruliraj S."/>
            <person name="Warren W."/>
            <person name="Chinwalla A."/>
            <person name="Mardis E.R."/>
            <person name="Wilson R.K."/>
        </authorList>
    </citation>
    <scope>NUCLEOTIDE SEQUENCE [LARGE SCALE GENOMIC DNA]</scope>
    <source>
        <strain evidence="2 3">ATCC 29863</strain>
    </source>
</reference>
<protein>
    <submittedName>
        <fullName evidence="2">ABC transporter, substrate-binding protein, family 5</fullName>
    </submittedName>
</protein>
<sequence length="530" mass="59100">MLLSGALALGLFGCSAQPAEELHLGTTAANDTFTTFVESGAFGKMCYNSFVTAPFWQTGPNGEVEPFLVTDWTVSEDSTTITCDLALNQGITWHDGEPLTMDDVLFTFDYNINVRKSSYGSYVDHAEQVDEDTIKVVLKEPGAYQWLKLVAGYFYVQPKHIWENIDAPKDYRGEDAVIGCGPYRFVSLDEDAQTSYYEAVSDTYLGREVTVKKVSLRSFDSNDALVMALRNGEIDAMYSYASPIPATMASSITGVEHVEPGMSDNTGSYMIMFGFRKGPTDDLNFRKAVTLSLDYELLADAIGGEDAQVPGVGVIAPPNLGYDETLPKLEQNLEAAKAALDEGGYLDVDGDGYREMPDGSPMDILVSPQNSSTRREIYLRIAEVMVQNLDAIGVKAHVDEQSITNEEYEDQLCKEGTYQIFICYCTSGMASQTSCYYYFIDNTLDGNWGTCDLPEFVEAYETRRQASDEKAYIEGTKLLQQINAEQYIGEALCWDKAYFPYRTDKYEGWTNYPGWGVINCETWYSLRPVR</sequence>